<keyword evidence="3" id="KW-1185">Reference proteome</keyword>
<dbReference type="EMBL" id="JAPWTK010000797">
    <property type="protein sequence ID" value="KAJ8936035.1"/>
    <property type="molecule type" value="Genomic_DNA"/>
</dbReference>
<evidence type="ECO:0000313" key="2">
    <source>
        <dbReference type="EMBL" id="KAJ8936035.1"/>
    </source>
</evidence>
<keyword evidence="1" id="KW-0812">Transmembrane</keyword>
<evidence type="ECO:0000313" key="3">
    <source>
        <dbReference type="Proteomes" id="UP001162162"/>
    </source>
</evidence>
<dbReference type="AlphaFoldDB" id="A0AAV8XBW3"/>
<reference evidence="2" key="1">
    <citation type="journal article" date="2023" name="Insect Mol. Biol.">
        <title>Genome sequencing provides insights into the evolution of gene families encoding plant cell wall-degrading enzymes in longhorned beetles.</title>
        <authorList>
            <person name="Shin N.R."/>
            <person name="Okamura Y."/>
            <person name="Kirsch R."/>
            <person name="Pauchet Y."/>
        </authorList>
    </citation>
    <scope>NUCLEOTIDE SEQUENCE</scope>
    <source>
        <strain evidence="2">AMC_N1</strain>
    </source>
</reference>
<proteinExistence type="predicted"/>
<feature type="transmembrane region" description="Helical" evidence="1">
    <location>
        <begin position="106"/>
        <end position="125"/>
    </location>
</feature>
<organism evidence="2 3">
    <name type="scientific">Aromia moschata</name>
    <dbReference type="NCBI Taxonomy" id="1265417"/>
    <lineage>
        <taxon>Eukaryota</taxon>
        <taxon>Metazoa</taxon>
        <taxon>Ecdysozoa</taxon>
        <taxon>Arthropoda</taxon>
        <taxon>Hexapoda</taxon>
        <taxon>Insecta</taxon>
        <taxon>Pterygota</taxon>
        <taxon>Neoptera</taxon>
        <taxon>Endopterygota</taxon>
        <taxon>Coleoptera</taxon>
        <taxon>Polyphaga</taxon>
        <taxon>Cucujiformia</taxon>
        <taxon>Chrysomeloidea</taxon>
        <taxon>Cerambycidae</taxon>
        <taxon>Cerambycinae</taxon>
        <taxon>Callichromatini</taxon>
        <taxon>Aromia</taxon>
    </lineage>
</organism>
<keyword evidence="1" id="KW-1133">Transmembrane helix</keyword>
<feature type="non-terminal residue" evidence="2">
    <location>
        <position position="1"/>
    </location>
</feature>
<evidence type="ECO:0000256" key="1">
    <source>
        <dbReference type="SAM" id="Phobius"/>
    </source>
</evidence>
<gene>
    <name evidence="2" type="ORF">NQ318_015441</name>
</gene>
<comment type="caution">
    <text evidence="2">The sequence shown here is derived from an EMBL/GenBank/DDBJ whole genome shotgun (WGS) entry which is preliminary data.</text>
</comment>
<sequence length="151" mass="17741">ALERNMDNTSLFPRLLNQDKDRDGDNFDRQTYLYDDGTEIDSVYVEDHQKDFCKALQQQCMTILYMGGSMCGVVLVSLLIWFIFGYDFFDIFLRPQEIQDNGITYYFKYLGGGIIYFITSIFRTIGNVLTMPTQQVYQSAPEHYRWPAMQQ</sequence>
<accession>A0AAV8XBW3</accession>
<feature type="transmembrane region" description="Helical" evidence="1">
    <location>
        <begin position="63"/>
        <end position="86"/>
    </location>
</feature>
<protein>
    <submittedName>
        <fullName evidence="2">Uncharacterized protein</fullName>
    </submittedName>
</protein>
<keyword evidence="1" id="KW-0472">Membrane</keyword>
<name>A0AAV8XBW3_9CUCU</name>
<dbReference type="Proteomes" id="UP001162162">
    <property type="component" value="Unassembled WGS sequence"/>
</dbReference>